<dbReference type="Proteomes" id="UP001497516">
    <property type="component" value="Chromosome 1"/>
</dbReference>
<keyword evidence="2" id="KW-1185">Reference proteome</keyword>
<evidence type="ECO:0000313" key="1">
    <source>
        <dbReference type="EMBL" id="CAL1352189.1"/>
    </source>
</evidence>
<dbReference type="AlphaFoldDB" id="A0AAV2C7N2"/>
<accession>A0AAV2C7N2</accession>
<evidence type="ECO:0000313" key="2">
    <source>
        <dbReference type="Proteomes" id="UP001497516"/>
    </source>
</evidence>
<gene>
    <name evidence="1" type="ORF">LTRI10_LOCUS178</name>
</gene>
<sequence>MNTSPLSGWKGPFLQPAGKITDFGFTKLTTLELRRYIIMAGDPSVLNPFNGGLPCLTDLMLTDCTHYDSELALAVSVLELRNLEIRCEERKQLRISRVFAPKLESFHLMGLGRHYCCCHN</sequence>
<organism evidence="1 2">
    <name type="scientific">Linum trigynum</name>
    <dbReference type="NCBI Taxonomy" id="586398"/>
    <lineage>
        <taxon>Eukaryota</taxon>
        <taxon>Viridiplantae</taxon>
        <taxon>Streptophyta</taxon>
        <taxon>Embryophyta</taxon>
        <taxon>Tracheophyta</taxon>
        <taxon>Spermatophyta</taxon>
        <taxon>Magnoliopsida</taxon>
        <taxon>eudicotyledons</taxon>
        <taxon>Gunneridae</taxon>
        <taxon>Pentapetalae</taxon>
        <taxon>rosids</taxon>
        <taxon>fabids</taxon>
        <taxon>Malpighiales</taxon>
        <taxon>Linaceae</taxon>
        <taxon>Linum</taxon>
    </lineage>
</organism>
<dbReference type="EMBL" id="OZ034813">
    <property type="protein sequence ID" value="CAL1352189.1"/>
    <property type="molecule type" value="Genomic_DNA"/>
</dbReference>
<name>A0AAV2C7N2_9ROSI</name>
<protein>
    <submittedName>
        <fullName evidence="1">Uncharacterized protein</fullName>
    </submittedName>
</protein>
<proteinExistence type="predicted"/>
<reference evidence="1 2" key="1">
    <citation type="submission" date="2024-04" db="EMBL/GenBank/DDBJ databases">
        <authorList>
            <person name="Fracassetti M."/>
        </authorList>
    </citation>
    <scope>NUCLEOTIDE SEQUENCE [LARGE SCALE GENOMIC DNA]</scope>
</reference>